<dbReference type="InterPro" id="IPR045584">
    <property type="entry name" value="Pilin-like"/>
</dbReference>
<name>A0A426QIA0_9GAMM</name>
<keyword evidence="5" id="KW-0997">Cell inner membrane</keyword>
<dbReference type="InterPro" id="IPR002416">
    <property type="entry name" value="T2SS_protein-GspH"/>
</dbReference>
<dbReference type="SUPFAM" id="SSF54523">
    <property type="entry name" value="Pili subunits"/>
    <property type="match status" value="1"/>
</dbReference>
<evidence type="ECO:0000256" key="3">
    <source>
        <dbReference type="ARBA" id="ARBA00022475"/>
    </source>
</evidence>
<keyword evidence="12" id="KW-1185">Reference proteome</keyword>
<dbReference type="InterPro" id="IPR012902">
    <property type="entry name" value="N_methyl_site"/>
</dbReference>
<evidence type="ECO:0000256" key="2">
    <source>
        <dbReference type="ARBA" id="ARBA00021549"/>
    </source>
</evidence>
<evidence type="ECO:0000256" key="4">
    <source>
        <dbReference type="ARBA" id="ARBA00022481"/>
    </source>
</evidence>
<comment type="subcellular location">
    <subcellularLocation>
        <location evidence="1">Cell inner membrane</location>
        <topology evidence="1">Single-pass membrane protein</topology>
    </subcellularLocation>
</comment>
<dbReference type="PRINTS" id="PR00885">
    <property type="entry name" value="BCTERIALGSPH"/>
</dbReference>
<keyword evidence="6 10" id="KW-0812">Transmembrane</keyword>
<evidence type="ECO:0000313" key="12">
    <source>
        <dbReference type="Proteomes" id="UP000287798"/>
    </source>
</evidence>
<dbReference type="Gene3D" id="3.55.40.10">
    <property type="entry name" value="minor pseudopilin epsh domain"/>
    <property type="match status" value="1"/>
</dbReference>
<keyword evidence="3" id="KW-1003">Cell membrane</keyword>
<organism evidence="11 12">
    <name type="scientific">Thiohalobacter thiocyanaticus</name>
    <dbReference type="NCBI Taxonomy" id="585455"/>
    <lineage>
        <taxon>Bacteria</taxon>
        <taxon>Pseudomonadati</taxon>
        <taxon>Pseudomonadota</taxon>
        <taxon>Gammaproteobacteria</taxon>
        <taxon>Thiohalobacterales</taxon>
        <taxon>Thiohalobacteraceae</taxon>
        <taxon>Thiohalobacter</taxon>
    </lineage>
</organism>
<keyword evidence="8 10" id="KW-0472">Membrane</keyword>
<comment type="caution">
    <text evidence="11">The sequence shown here is derived from an EMBL/GenBank/DDBJ whole genome shotgun (WGS) entry which is preliminary data.</text>
</comment>
<keyword evidence="4" id="KW-0488">Methylation</keyword>
<protein>
    <recommendedName>
        <fullName evidence="2">Type II secretion system protein H</fullName>
    </recommendedName>
    <alternativeName>
        <fullName evidence="9">General secretion pathway protein H</fullName>
    </alternativeName>
</protein>
<dbReference type="GO" id="GO:0015627">
    <property type="term" value="C:type II protein secretion system complex"/>
    <property type="evidence" value="ECO:0007669"/>
    <property type="project" value="InterPro"/>
</dbReference>
<reference evidence="11 12" key="1">
    <citation type="journal article" date="2010" name="Int. J. Syst. Evol. Microbiol.">
        <title>Thiohalobacter thiocyanaticus gen. nov., sp. nov., a moderately halophilic, sulfur-oxidizing gammaproteobacterium from hypersaline lakes, that utilizes thiocyanate.</title>
        <authorList>
            <person name="Sorokin D.Y."/>
            <person name="Kovaleva O.L."/>
            <person name="Tourova T.P."/>
            <person name="Muyzer G."/>
        </authorList>
    </citation>
    <scope>NUCLEOTIDE SEQUENCE [LARGE SCALE GENOMIC DNA]</scope>
    <source>
        <strain evidence="11 12">Hrh1</strain>
    </source>
</reference>
<evidence type="ECO:0000256" key="5">
    <source>
        <dbReference type="ARBA" id="ARBA00022519"/>
    </source>
</evidence>
<proteinExistence type="predicted"/>
<dbReference type="InterPro" id="IPR049875">
    <property type="entry name" value="TypeII_GspH"/>
</dbReference>
<evidence type="ECO:0000256" key="7">
    <source>
        <dbReference type="ARBA" id="ARBA00022989"/>
    </source>
</evidence>
<evidence type="ECO:0000256" key="6">
    <source>
        <dbReference type="ARBA" id="ARBA00022692"/>
    </source>
</evidence>
<gene>
    <name evidence="11" type="primary">gspH</name>
    <name evidence="11" type="ORF">D6C00_05615</name>
</gene>
<sequence>MTTSATGILNKRPAAGFTLFELLVVLAIVGILVTAVTLSVGGDRRGDALARESQRFAALVRLAAEQAVLRSEEWAVQVDPDRYRFLRLDETVGQEPEWLPIEDDALFRARELEPGTWLELELEGRDMTLVDTGEDENEEAIKPTLLLLSSGEVSPFVAEFSARSTDSRFRITSNLIGELEWERVDDS</sequence>
<dbReference type="EMBL" id="QZMU01000001">
    <property type="protein sequence ID" value="RRQ21467.1"/>
    <property type="molecule type" value="Genomic_DNA"/>
</dbReference>
<dbReference type="Pfam" id="PF07963">
    <property type="entry name" value="N_methyl"/>
    <property type="match status" value="1"/>
</dbReference>
<evidence type="ECO:0000256" key="9">
    <source>
        <dbReference type="ARBA" id="ARBA00030775"/>
    </source>
</evidence>
<dbReference type="GO" id="GO:0005886">
    <property type="term" value="C:plasma membrane"/>
    <property type="evidence" value="ECO:0007669"/>
    <property type="project" value="UniProtKB-SubCell"/>
</dbReference>
<dbReference type="AlphaFoldDB" id="A0A426QIA0"/>
<evidence type="ECO:0000313" key="11">
    <source>
        <dbReference type="EMBL" id="RRQ21467.1"/>
    </source>
</evidence>
<feature type="transmembrane region" description="Helical" evidence="10">
    <location>
        <begin position="20"/>
        <end position="41"/>
    </location>
</feature>
<keyword evidence="7 10" id="KW-1133">Transmembrane helix</keyword>
<dbReference type="NCBIfam" id="TIGR01708">
    <property type="entry name" value="typeII_sec_gspH"/>
    <property type="match status" value="1"/>
</dbReference>
<evidence type="ECO:0000256" key="8">
    <source>
        <dbReference type="ARBA" id="ARBA00023136"/>
    </source>
</evidence>
<evidence type="ECO:0000256" key="1">
    <source>
        <dbReference type="ARBA" id="ARBA00004377"/>
    </source>
</evidence>
<accession>A0A426QIA0</accession>
<dbReference type="NCBIfam" id="TIGR02532">
    <property type="entry name" value="IV_pilin_GFxxxE"/>
    <property type="match status" value="1"/>
</dbReference>
<dbReference type="GO" id="GO:0015628">
    <property type="term" value="P:protein secretion by the type II secretion system"/>
    <property type="evidence" value="ECO:0007669"/>
    <property type="project" value="InterPro"/>
</dbReference>
<dbReference type="Proteomes" id="UP000287798">
    <property type="component" value="Unassembled WGS sequence"/>
</dbReference>
<evidence type="ECO:0000256" key="10">
    <source>
        <dbReference type="SAM" id="Phobius"/>
    </source>
</evidence>